<dbReference type="EMBL" id="JBHSKF010000002">
    <property type="protein sequence ID" value="MFC5286412.1"/>
    <property type="molecule type" value="Genomic_DNA"/>
</dbReference>
<evidence type="ECO:0000313" key="1">
    <source>
        <dbReference type="EMBL" id="MFC5286412.1"/>
    </source>
</evidence>
<comment type="caution">
    <text evidence="1">The sequence shown here is derived from an EMBL/GenBank/DDBJ whole genome shotgun (WGS) entry which is preliminary data.</text>
</comment>
<protein>
    <submittedName>
        <fullName evidence="1">Uncharacterized protein</fullName>
    </submittedName>
</protein>
<dbReference type="RefSeq" id="WP_378244318.1">
    <property type="nucleotide sequence ID" value="NZ_JBHSKF010000002.1"/>
</dbReference>
<dbReference type="Proteomes" id="UP001596157">
    <property type="component" value="Unassembled WGS sequence"/>
</dbReference>
<evidence type="ECO:0000313" key="2">
    <source>
        <dbReference type="Proteomes" id="UP001596157"/>
    </source>
</evidence>
<organism evidence="1 2">
    <name type="scientific">Actinokineospora guangxiensis</name>
    <dbReference type="NCBI Taxonomy" id="1490288"/>
    <lineage>
        <taxon>Bacteria</taxon>
        <taxon>Bacillati</taxon>
        <taxon>Actinomycetota</taxon>
        <taxon>Actinomycetes</taxon>
        <taxon>Pseudonocardiales</taxon>
        <taxon>Pseudonocardiaceae</taxon>
        <taxon>Actinokineospora</taxon>
    </lineage>
</organism>
<proteinExistence type="predicted"/>
<keyword evidence="2" id="KW-1185">Reference proteome</keyword>
<name>A0ABW0EG91_9PSEU</name>
<sequence>MRGRRPLPAQARRAADYLDKANRSLNAAADAPRRWHADLVPMQRAANDLEAQARAALERLRSADPAAAAAGW</sequence>
<reference evidence="2" key="1">
    <citation type="journal article" date="2019" name="Int. J. Syst. Evol. Microbiol.">
        <title>The Global Catalogue of Microorganisms (GCM) 10K type strain sequencing project: providing services to taxonomists for standard genome sequencing and annotation.</title>
        <authorList>
            <consortium name="The Broad Institute Genomics Platform"/>
            <consortium name="The Broad Institute Genome Sequencing Center for Infectious Disease"/>
            <person name="Wu L."/>
            <person name="Ma J."/>
        </authorList>
    </citation>
    <scope>NUCLEOTIDE SEQUENCE [LARGE SCALE GENOMIC DNA]</scope>
    <source>
        <strain evidence="2">CCUG 59778</strain>
    </source>
</reference>
<accession>A0ABW0EG91</accession>
<gene>
    <name evidence="1" type="ORF">ACFPM7_05060</name>
</gene>